<protein>
    <submittedName>
        <fullName evidence="2">Uncharacterized protein</fullName>
    </submittedName>
</protein>
<dbReference type="EMBL" id="VEPZ02001762">
    <property type="protein sequence ID" value="KAE8657111.1"/>
    <property type="molecule type" value="Genomic_DNA"/>
</dbReference>
<evidence type="ECO:0000313" key="3">
    <source>
        <dbReference type="Proteomes" id="UP000436088"/>
    </source>
</evidence>
<keyword evidence="3" id="KW-1185">Reference proteome</keyword>
<feature type="compositionally biased region" description="Basic and acidic residues" evidence="1">
    <location>
        <begin position="10"/>
        <end position="27"/>
    </location>
</feature>
<evidence type="ECO:0000256" key="1">
    <source>
        <dbReference type="SAM" id="MobiDB-lite"/>
    </source>
</evidence>
<dbReference type="Proteomes" id="UP000436088">
    <property type="component" value="Unassembled WGS sequence"/>
</dbReference>
<reference evidence="2" key="1">
    <citation type="submission" date="2019-09" db="EMBL/GenBank/DDBJ databases">
        <title>Draft genome information of white flower Hibiscus syriacus.</title>
        <authorList>
            <person name="Kim Y.-M."/>
        </authorList>
    </citation>
    <scope>NUCLEOTIDE SEQUENCE [LARGE SCALE GENOMIC DNA]</scope>
    <source>
        <strain evidence="2">YM2019G1</strain>
    </source>
</reference>
<accession>A0A6A2WGV6</accession>
<proteinExistence type="predicted"/>
<organism evidence="2 3">
    <name type="scientific">Hibiscus syriacus</name>
    <name type="common">Rose of Sharon</name>
    <dbReference type="NCBI Taxonomy" id="106335"/>
    <lineage>
        <taxon>Eukaryota</taxon>
        <taxon>Viridiplantae</taxon>
        <taxon>Streptophyta</taxon>
        <taxon>Embryophyta</taxon>
        <taxon>Tracheophyta</taxon>
        <taxon>Spermatophyta</taxon>
        <taxon>Magnoliopsida</taxon>
        <taxon>eudicotyledons</taxon>
        <taxon>Gunneridae</taxon>
        <taxon>Pentapetalae</taxon>
        <taxon>rosids</taxon>
        <taxon>malvids</taxon>
        <taxon>Malvales</taxon>
        <taxon>Malvaceae</taxon>
        <taxon>Malvoideae</taxon>
        <taxon>Hibiscus</taxon>
    </lineage>
</organism>
<feature type="region of interest" description="Disordered" evidence="1">
    <location>
        <begin position="1"/>
        <end position="39"/>
    </location>
</feature>
<comment type="caution">
    <text evidence="2">The sequence shown here is derived from an EMBL/GenBank/DDBJ whole genome shotgun (WGS) entry which is preliminary data.</text>
</comment>
<evidence type="ECO:0000313" key="2">
    <source>
        <dbReference type="EMBL" id="KAE8657111.1"/>
    </source>
</evidence>
<sequence length="118" mass="13251">MWPSRQGTISKERSINRVESGDTEEKVAPTAGLDSVEDDGAKTVEAIEDTIVFSVSSSVQPEQSPEAKADATKETMLSSISKNQRFQDEGGITMLQNTIRWRKQFGIDERWNKIWVMT</sequence>
<dbReference type="AlphaFoldDB" id="A0A6A2WGV6"/>
<name>A0A6A2WGV6_HIBSY</name>
<gene>
    <name evidence="2" type="ORF">F3Y22_tig00116997pilonHSYRG01038</name>
</gene>